<dbReference type="PANTHER" id="PTHR30154:SF17">
    <property type="entry name" value="DNA-BINDING TRANSCRIPTIONAL ACTIVATOR DECR"/>
    <property type="match status" value="1"/>
</dbReference>
<proteinExistence type="predicted"/>
<dbReference type="SUPFAM" id="SSF46785">
    <property type="entry name" value="Winged helix' DNA-binding domain"/>
    <property type="match status" value="1"/>
</dbReference>
<dbReference type="SUPFAM" id="SSF54909">
    <property type="entry name" value="Dimeric alpha+beta barrel"/>
    <property type="match status" value="1"/>
</dbReference>
<dbReference type="Gene3D" id="3.30.70.920">
    <property type="match status" value="1"/>
</dbReference>
<dbReference type="AlphaFoldDB" id="A0A1H8NTJ9"/>
<dbReference type="GO" id="GO:0005829">
    <property type="term" value="C:cytosol"/>
    <property type="evidence" value="ECO:0007669"/>
    <property type="project" value="TreeGrafter"/>
</dbReference>
<dbReference type="SMART" id="SM00344">
    <property type="entry name" value="HTH_ASNC"/>
    <property type="match status" value="1"/>
</dbReference>
<dbReference type="InterPro" id="IPR019887">
    <property type="entry name" value="Tscrpt_reg_AsnC/Lrp_C"/>
</dbReference>
<dbReference type="PROSITE" id="PS50956">
    <property type="entry name" value="HTH_ASNC_2"/>
    <property type="match status" value="1"/>
</dbReference>
<dbReference type="RefSeq" id="WP_011501675.1">
    <property type="nucleotide sequence ID" value="NZ_FODT01000002.1"/>
</dbReference>
<dbReference type="GO" id="GO:0043200">
    <property type="term" value="P:response to amino acid"/>
    <property type="evidence" value="ECO:0007669"/>
    <property type="project" value="TreeGrafter"/>
</dbReference>
<keyword evidence="6" id="KW-1185">Reference proteome</keyword>
<dbReference type="InterPro" id="IPR036388">
    <property type="entry name" value="WH-like_DNA-bd_sf"/>
</dbReference>
<protein>
    <submittedName>
        <fullName evidence="5">Transcriptional regulator, AsnC family</fullName>
    </submittedName>
</protein>
<sequence length="154" mass="17411">MDRIDLKILGCLQEDAMMPVAAVAEKAGLSTSPCWRRIQALIEKKIIRRRVALLDANLVNVPVTVFVTLKTNKHHSKWMTSFAREIAKIPEVTEFYRMSGEVDYLLRIVVPDVAAYDNVYKRLISAAELFDVSSSFAMETIKYSTALPLNYADV</sequence>
<dbReference type="Gene3D" id="1.10.10.10">
    <property type="entry name" value="Winged helix-like DNA-binding domain superfamily/Winged helix DNA-binding domain"/>
    <property type="match status" value="1"/>
</dbReference>
<keyword evidence="3" id="KW-0804">Transcription</keyword>
<name>A0A1H8NTJ9_9BRAD</name>
<evidence type="ECO:0000256" key="1">
    <source>
        <dbReference type="ARBA" id="ARBA00023015"/>
    </source>
</evidence>
<feature type="domain" description="HTH asnC-type" evidence="4">
    <location>
        <begin position="1"/>
        <end position="62"/>
    </location>
</feature>
<dbReference type="PRINTS" id="PR00033">
    <property type="entry name" value="HTHASNC"/>
</dbReference>
<evidence type="ECO:0000256" key="2">
    <source>
        <dbReference type="ARBA" id="ARBA00023125"/>
    </source>
</evidence>
<keyword evidence="2" id="KW-0238">DNA-binding</keyword>
<evidence type="ECO:0000313" key="6">
    <source>
        <dbReference type="Proteomes" id="UP000199615"/>
    </source>
</evidence>
<keyword evidence="1" id="KW-0805">Transcription regulation</keyword>
<accession>A0A1H8NTJ9</accession>
<organism evidence="5 6">
    <name type="scientific">Rhodopseudomonas pseudopalustris</name>
    <dbReference type="NCBI Taxonomy" id="1513892"/>
    <lineage>
        <taxon>Bacteria</taxon>
        <taxon>Pseudomonadati</taxon>
        <taxon>Pseudomonadota</taxon>
        <taxon>Alphaproteobacteria</taxon>
        <taxon>Hyphomicrobiales</taxon>
        <taxon>Nitrobacteraceae</taxon>
        <taxon>Rhodopseudomonas</taxon>
    </lineage>
</organism>
<evidence type="ECO:0000313" key="5">
    <source>
        <dbReference type="EMBL" id="SEO32970.1"/>
    </source>
</evidence>
<dbReference type="InterPro" id="IPR019888">
    <property type="entry name" value="Tscrpt_reg_AsnC-like"/>
</dbReference>
<dbReference type="GO" id="GO:0043565">
    <property type="term" value="F:sequence-specific DNA binding"/>
    <property type="evidence" value="ECO:0007669"/>
    <property type="project" value="InterPro"/>
</dbReference>
<dbReference type="OrthoDB" id="9812082at2"/>
<evidence type="ECO:0000259" key="4">
    <source>
        <dbReference type="PROSITE" id="PS50956"/>
    </source>
</evidence>
<dbReference type="EMBL" id="FODT01000002">
    <property type="protein sequence ID" value="SEO32970.1"/>
    <property type="molecule type" value="Genomic_DNA"/>
</dbReference>
<dbReference type="Pfam" id="PF01037">
    <property type="entry name" value="AsnC_trans_reg"/>
    <property type="match status" value="1"/>
</dbReference>
<reference evidence="6" key="1">
    <citation type="submission" date="2016-10" db="EMBL/GenBank/DDBJ databases">
        <authorList>
            <person name="Varghese N."/>
            <person name="Submissions S."/>
        </authorList>
    </citation>
    <scope>NUCLEOTIDE SEQUENCE [LARGE SCALE GENOMIC DNA]</scope>
    <source>
        <strain evidence="6">DSM 123</strain>
    </source>
</reference>
<dbReference type="Proteomes" id="UP000199615">
    <property type="component" value="Unassembled WGS sequence"/>
</dbReference>
<dbReference type="Pfam" id="PF13404">
    <property type="entry name" value="HTH_AsnC-type"/>
    <property type="match status" value="1"/>
</dbReference>
<dbReference type="InterPro" id="IPR000485">
    <property type="entry name" value="AsnC-type_HTH_dom"/>
</dbReference>
<evidence type="ECO:0000256" key="3">
    <source>
        <dbReference type="ARBA" id="ARBA00023163"/>
    </source>
</evidence>
<dbReference type="InterPro" id="IPR036390">
    <property type="entry name" value="WH_DNA-bd_sf"/>
</dbReference>
<dbReference type="PANTHER" id="PTHR30154">
    <property type="entry name" value="LEUCINE-RESPONSIVE REGULATORY PROTEIN"/>
    <property type="match status" value="1"/>
</dbReference>
<dbReference type="InterPro" id="IPR011008">
    <property type="entry name" value="Dimeric_a/b-barrel"/>
</dbReference>
<gene>
    <name evidence="5" type="ORF">SAMN05444123_102266</name>
</gene>